<dbReference type="OrthoDB" id="411615at2759"/>
<feature type="region of interest" description="Disordered" evidence="1">
    <location>
        <begin position="1"/>
        <end position="26"/>
    </location>
</feature>
<feature type="non-terminal residue" evidence="2">
    <location>
        <position position="158"/>
    </location>
</feature>
<evidence type="ECO:0000313" key="2">
    <source>
        <dbReference type="EMBL" id="PON86720.1"/>
    </source>
</evidence>
<feature type="compositionally biased region" description="Basic and acidic residues" evidence="1">
    <location>
        <begin position="1"/>
        <end position="19"/>
    </location>
</feature>
<dbReference type="InParanoid" id="A0A2P5EME7"/>
<comment type="caution">
    <text evidence="2">The sequence shown here is derived from an EMBL/GenBank/DDBJ whole genome shotgun (WGS) entry which is preliminary data.</text>
</comment>
<accession>A0A2P5EME7</accession>
<evidence type="ECO:0000313" key="3">
    <source>
        <dbReference type="Proteomes" id="UP000237000"/>
    </source>
</evidence>
<evidence type="ECO:0000256" key="1">
    <source>
        <dbReference type="SAM" id="MobiDB-lite"/>
    </source>
</evidence>
<gene>
    <name evidence="2" type="ORF">TorRG33x02_175520</name>
</gene>
<organism evidence="2 3">
    <name type="scientific">Trema orientale</name>
    <name type="common">Charcoal tree</name>
    <name type="synonym">Celtis orientalis</name>
    <dbReference type="NCBI Taxonomy" id="63057"/>
    <lineage>
        <taxon>Eukaryota</taxon>
        <taxon>Viridiplantae</taxon>
        <taxon>Streptophyta</taxon>
        <taxon>Embryophyta</taxon>
        <taxon>Tracheophyta</taxon>
        <taxon>Spermatophyta</taxon>
        <taxon>Magnoliopsida</taxon>
        <taxon>eudicotyledons</taxon>
        <taxon>Gunneridae</taxon>
        <taxon>Pentapetalae</taxon>
        <taxon>rosids</taxon>
        <taxon>fabids</taxon>
        <taxon>Rosales</taxon>
        <taxon>Cannabaceae</taxon>
        <taxon>Trema</taxon>
    </lineage>
</organism>
<protein>
    <submittedName>
        <fullName evidence="2">Uncharacterized protein</fullName>
    </submittedName>
</protein>
<name>A0A2P5EME7_TREOI</name>
<dbReference type="Proteomes" id="UP000237000">
    <property type="component" value="Unassembled WGS sequence"/>
</dbReference>
<reference evidence="3" key="1">
    <citation type="submission" date="2016-06" db="EMBL/GenBank/DDBJ databases">
        <title>Parallel loss of symbiosis genes in relatives of nitrogen-fixing non-legume Parasponia.</title>
        <authorList>
            <person name="Van Velzen R."/>
            <person name="Holmer R."/>
            <person name="Bu F."/>
            <person name="Rutten L."/>
            <person name="Van Zeijl A."/>
            <person name="Liu W."/>
            <person name="Santuari L."/>
            <person name="Cao Q."/>
            <person name="Sharma T."/>
            <person name="Shen D."/>
            <person name="Roswanjaya Y."/>
            <person name="Wardhani T."/>
            <person name="Kalhor M.S."/>
            <person name="Jansen J."/>
            <person name="Van den Hoogen J."/>
            <person name="Gungor B."/>
            <person name="Hartog M."/>
            <person name="Hontelez J."/>
            <person name="Verver J."/>
            <person name="Yang W.-C."/>
            <person name="Schijlen E."/>
            <person name="Repin R."/>
            <person name="Schilthuizen M."/>
            <person name="Schranz E."/>
            <person name="Heidstra R."/>
            <person name="Miyata K."/>
            <person name="Fedorova E."/>
            <person name="Kohlen W."/>
            <person name="Bisseling T."/>
            <person name="Smit S."/>
            <person name="Geurts R."/>
        </authorList>
    </citation>
    <scope>NUCLEOTIDE SEQUENCE [LARGE SCALE GENOMIC DNA]</scope>
    <source>
        <strain evidence="3">cv. RG33-2</strain>
    </source>
</reference>
<dbReference type="AlphaFoldDB" id="A0A2P5EME7"/>
<proteinExistence type="predicted"/>
<keyword evidence="3" id="KW-1185">Reference proteome</keyword>
<sequence>MINGRDRFRDVIPTRDHAETQPSTSSERLVIVHSTSQVQIGVEQLVTKIPQIAENFPVDQQVQELPQDPEEIVEPQAPQGESVLTLKLSTQERRSAIPTDYIVYLQESDIRAENDPEIFSQAMSCKESNLWHNAMKDEKNSMKSNRVWDFVELPNGAK</sequence>
<dbReference type="EMBL" id="JXTC01000128">
    <property type="protein sequence ID" value="PON86720.1"/>
    <property type="molecule type" value="Genomic_DNA"/>
</dbReference>